<dbReference type="EMBL" id="ML994614">
    <property type="protein sequence ID" value="KAF2193088.1"/>
    <property type="molecule type" value="Genomic_DNA"/>
</dbReference>
<dbReference type="PANTHER" id="PTHR43305:SF1">
    <property type="entry name" value="FAMILY N-ACETYLTRANSFERASE, PUTATIVE (AFU_ORTHOLOGUE AFUA_2G01380)-RELATED"/>
    <property type="match status" value="1"/>
</dbReference>
<dbReference type="Gene3D" id="3.40.630.30">
    <property type="match status" value="1"/>
</dbReference>
<dbReference type="AlphaFoldDB" id="A0A6A6EQV4"/>
<sequence>MSDNTSIEIIPVEFPRDHDTITALFTSYANSLGIDLSFQNFSYELSALPGKYSAEQGGALFLARSSSSTNSSSIAPSSTKVIGCVALRSFTVHHSCEIKRLYIEPGSRGLGAGRKLLERVLERARELGYREVLLDTLPSMVEAKKMYRRFRFKEVEAYYESPIEGTCFMRLELGNEREVAV</sequence>
<dbReference type="EMBL" id="ML995224">
    <property type="protein sequence ID" value="KAF2174340.1"/>
    <property type="molecule type" value="Genomic_DNA"/>
</dbReference>
<evidence type="ECO:0000259" key="1">
    <source>
        <dbReference type="PROSITE" id="PS51186"/>
    </source>
</evidence>
<keyword evidence="3" id="KW-0808">Transferase</keyword>
<dbReference type="Proteomes" id="UP000800200">
    <property type="component" value="Unassembled WGS sequence"/>
</dbReference>
<dbReference type="CDD" id="cd04301">
    <property type="entry name" value="NAT_SF"/>
    <property type="match status" value="1"/>
</dbReference>
<feature type="domain" description="N-acetyltransferase" evidence="1">
    <location>
        <begin position="8"/>
        <end position="174"/>
    </location>
</feature>
<dbReference type="InterPro" id="IPR000182">
    <property type="entry name" value="GNAT_dom"/>
</dbReference>
<dbReference type="GO" id="GO:0016747">
    <property type="term" value="F:acyltransferase activity, transferring groups other than amino-acyl groups"/>
    <property type="evidence" value="ECO:0007669"/>
    <property type="project" value="InterPro"/>
</dbReference>
<organism evidence="3 4">
    <name type="scientific">Zopfia rhizophila CBS 207.26</name>
    <dbReference type="NCBI Taxonomy" id="1314779"/>
    <lineage>
        <taxon>Eukaryota</taxon>
        <taxon>Fungi</taxon>
        <taxon>Dikarya</taxon>
        <taxon>Ascomycota</taxon>
        <taxon>Pezizomycotina</taxon>
        <taxon>Dothideomycetes</taxon>
        <taxon>Dothideomycetes incertae sedis</taxon>
        <taxon>Zopfiaceae</taxon>
        <taxon>Zopfia</taxon>
    </lineage>
</organism>
<dbReference type="InterPro" id="IPR052777">
    <property type="entry name" value="Acetyltransferase_Enz"/>
</dbReference>
<protein>
    <submittedName>
        <fullName evidence="3">Putative acetyltransferase</fullName>
    </submittedName>
</protein>
<dbReference type="OrthoDB" id="41532at2759"/>
<dbReference type="InterPro" id="IPR016181">
    <property type="entry name" value="Acyl_CoA_acyltransferase"/>
</dbReference>
<dbReference type="PROSITE" id="PS51186">
    <property type="entry name" value="GNAT"/>
    <property type="match status" value="1"/>
</dbReference>
<keyword evidence="4" id="KW-1185">Reference proteome</keyword>
<dbReference type="Pfam" id="PF00583">
    <property type="entry name" value="Acetyltransf_1"/>
    <property type="match status" value="1"/>
</dbReference>
<gene>
    <name evidence="2" type="ORF">K469DRAFT_681278</name>
    <name evidence="3" type="ORF">K469DRAFT_745462</name>
</gene>
<name>A0A6A6EQV4_9PEZI</name>
<accession>A0A6A6EQV4</accession>
<dbReference type="PANTHER" id="PTHR43305">
    <property type="entry name" value="FAMILY N-ACETYLTRANSFERASE, PUTATIVE (AFU_ORTHOLOGUE AFUA_2G01380)-RELATED"/>
    <property type="match status" value="1"/>
</dbReference>
<evidence type="ECO:0000313" key="3">
    <source>
        <dbReference type="EMBL" id="KAF2193088.1"/>
    </source>
</evidence>
<proteinExistence type="predicted"/>
<evidence type="ECO:0000313" key="2">
    <source>
        <dbReference type="EMBL" id="KAF2174340.1"/>
    </source>
</evidence>
<reference evidence="3" key="1">
    <citation type="journal article" date="2020" name="Stud. Mycol.">
        <title>101 Dothideomycetes genomes: a test case for predicting lifestyles and emergence of pathogens.</title>
        <authorList>
            <person name="Haridas S."/>
            <person name="Albert R."/>
            <person name="Binder M."/>
            <person name="Bloem J."/>
            <person name="Labutti K."/>
            <person name="Salamov A."/>
            <person name="Andreopoulos B."/>
            <person name="Baker S."/>
            <person name="Barry K."/>
            <person name="Bills G."/>
            <person name="Bluhm B."/>
            <person name="Cannon C."/>
            <person name="Castanera R."/>
            <person name="Culley D."/>
            <person name="Daum C."/>
            <person name="Ezra D."/>
            <person name="Gonzalez J."/>
            <person name="Henrissat B."/>
            <person name="Kuo A."/>
            <person name="Liang C."/>
            <person name="Lipzen A."/>
            <person name="Lutzoni F."/>
            <person name="Magnuson J."/>
            <person name="Mondo S."/>
            <person name="Nolan M."/>
            <person name="Ohm R."/>
            <person name="Pangilinan J."/>
            <person name="Park H.-J."/>
            <person name="Ramirez L."/>
            <person name="Alfaro M."/>
            <person name="Sun H."/>
            <person name="Tritt A."/>
            <person name="Yoshinaga Y."/>
            <person name="Zwiers L.-H."/>
            <person name="Turgeon B."/>
            <person name="Goodwin S."/>
            <person name="Spatafora J."/>
            <person name="Crous P."/>
            <person name="Grigoriev I."/>
        </authorList>
    </citation>
    <scope>NUCLEOTIDE SEQUENCE</scope>
    <source>
        <strain evidence="3">CBS 207.26</strain>
    </source>
</reference>
<evidence type="ECO:0000313" key="4">
    <source>
        <dbReference type="Proteomes" id="UP000800200"/>
    </source>
</evidence>
<dbReference type="SUPFAM" id="SSF55729">
    <property type="entry name" value="Acyl-CoA N-acyltransferases (Nat)"/>
    <property type="match status" value="1"/>
</dbReference>